<evidence type="ECO:0000313" key="9">
    <source>
        <dbReference type="Proteomes" id="UP001501427"/>
    </source>
</evidence>
<dbReference type="AlphaFoldDB" id="A0A7W7ICL6"/>
<evidence type="ECO:0000313" key="7">
    <source>
        <dbReference type="EMBL" id="MBB4774540.1"/>
    </source>
</evidence>
<organism evidence="7 8">
    <name type="scientific">Actinomadura livida</name>
    <dbReference type="NCBI Taxonomy" id="79909"/>
    <lineage>
        <taxon>Bacteria</taxon>
        <taxon>Bacillati</taxon>
        <taxon>Actinomycetota</taxon>
        <taxon>Actinomycetes</taxon>
        <taxon>Streptosporangiales</taxon>
        <taxon>Thermomonosporaceae</taxon>
        <taxon>Actinomadura</taxon>
    </lineage>
</organism>
<reference evidence="6" key="1">
    <citation type="journal article" date="2014" name="Int. J. Syst. Evol. Microbiol.">
        <title>Complete genome of a new Firmicutes species belonging to the dominant human colonic microbiota ('Ruminococcus bicirculans') reveals two chromosomes and a selective capacity to utilize plant glucans.</title>
        <authorList>
            <consortium name="NISC Comparative Sequencing Program"/>
            <person name="Wegmann U."/>
            <person name="Louis P."/>
            <person name="Goesmann A."/>
            <person name="Henrissat B."/>
            <person name="Duncan S.H."/>
            <person name="Flint H.J."/>
        </authorList>
    </citation>
    <scope>NUCLEOTIDE SEQUENCE</scope>
    <source>
        <strain evidence="6">JCM 10667</strain>
    </source>
</reference>
<dbReference type="EMBL" id="BAAAHD010000048">
    <property type="protein sequence ID" value="GAA0580015.1"/>
    <property type="molecule type" value="Genomic_DNA"/>
</dbReference>
<gene>
    <name evidence="7" type="ORF">F4557_002958</name>
    <name evidence="6" type="ORF">GCM10009546_48060</name>
</gene>
<keyword evidence="3" id="KW-0479">Metal-binding</keyword>
<dbReference type="Gene3D" id="3.40.50.1980">
    <property type="entry name" value="Nitrogenase molybdenum iron protein domain"/>
    <property type="match status" value="2"/>
</dbReference>
<dbReference type="Proteomes" id="UP001501427">
    <property type="component" value="Unassembled WGS sequence"/>
</dbReference>
<protein>
    <submittedName>
        <fullName evidence="6">Zinc ABC transporter substrate-binding protein</fullName>
    </submittedName>
    <submittedName>
        <fullName evidence="7">Zinc/manganese transport system substrate-binding protein</fullName>
    </submittedName>
</protein>
<dbReference type="PANTHER" id="PTHR42953">
    <property type="entry name" value="HIGH-AFFINITY ZINC UPTAKE SYSTEM PROTEIN ZNUA-RELATED"/>
    <property type="match status" value="1"/>
</dbReference>
<dbReference type="GO" id="GO:0046872">
    <property type="term" value="F:metal ion binding"/>
    <property type="evidence" value="ECO:0007669"/>
    <property type="project" value="UniProtKB-KW"/>
</dbReference>
<accession>A0A7W7ICL6</accession>
<dbReference type="EMBL" id="JACHMV010000001">
    <property type="protein sequence ID" value="MBB4774540.1"/>
    <property type="molecule type" value="Genomic_DNA"/>
</dbReference>
<dbReference type="GO" id="GO:0030001">
    <property type="term" value="P:metal ion transport"/>
    <property type="evidence" value="ECO:0007669"/>
    <property type="project" value="InterPro"/>
</dbReference>
<comment type="subcellular location">
    <subcellularLocation>
        <location evidence="1">Cell envelope</location>
    </subcellularLocation>
</comment>
<proteinExistence type="predicted"/>
<reference evidence="9" key="2">
    <citation type="journal article" date="2019" name="Int. J. Syst. Evol. Microbiol.">
        <title>The Global Catalogue of Microorganisms (GCM) 10K type strain sequencing project: providing services to taxonomists for standard genome sequencing and annotation.</title>
        <authorList>
            <consortium name="The Broad Institute Genomics Platform"/>
            <consortium name="The Broad Institute Genome Sequencing Center for Infectious Disease"/>
            <person name="Wu L."/>
            <person name="Ma J."/>
        </authorList>
    </citation>
    <scope>NUCLEOTIDE SEQUENCE [LARGE SCALE GENOMIC DNA]</scope>
    <source>
        <strain evidence="9">JCM 10667</strain>
    </source>
</reference>
<keyword evidence="9" id="KW-1185">Reference proteome</keyword>
<sequence length="312" mass="31639">MTSVQRARLLGTGAVLAASVLAAGACGSSGSGSSGSGSAAPGGDTAVSVVASTNVYGDIARRIGGGKVEVTSFISDPAQDPHSFEAGTRARLAVSRAAVVIQNGGGYDPFMGTLLKDSGSGAAVLNAFEISGMTAPEGEEPNEHVWYDLPSAARLADRLSDALAEADPAGAGTYSANAAAFKADLKTLEGEVTALKAAHGGDAVAITEPLPGHLLEAAGLRDETPEEFSEAIEEGGDVPPRALRDTLALLTGKKVEALVYNEQTGGPETERLRKAAEAAGVPVVPVTETLPEGRDYIAWMDANIAALRKALS</sequence>
<comment type="caution">
    <text evidence="7">The sequence shown here is derived from an EMBL/GenBank/DDBJ whole genome shotgun (WGS) entry which is preliminary data.</text>
</comment>
<keyword evidence="2" id="KW-0813">Transport</keyword>
<evidence type="ECO:0000256" key="3">
    <source>
        <dbReference type="ARBA" id="ARBA00022723"/>
    </source>
</evidence>
<dbReference type="Proteomes" id="UP000549343">
    <property type="component" value="Unassembled WGS sequence"/>
</dbReference>
<evidence type="ECO:0000256" key="4">
    <source>
        <dbReference type="ARBA" id="ARBA00022729"/>
    </source>
</evidence>
<dbReference type="PANTHER" id="PTHR42953:SF1">
    <property type="entry name" value="METAL-BINDING PROTEIN HI_0362-RELATED"/>
    <property type="match status" value="1"/>
</dbReference>
<evidence type="ECO:0000313" key="6">
    <source>
        <dbReference type="EMBL" id="GAA0580015.1"/>
    </source>
</evidence>
<dbReference type="GO" id="GO:0030313">
    <property type="term" value="C:cell envelope"/>
    <property type="evidence" value="ECO:0007669"/>
    <property type="project" value="UniProtKB-SubCell"/>
</dbReference>
<dbReference type="InterPro" id="IPR006127">
    <property type="entry name" value="ZnuA-like"/>
</dbReference>
<keyword evidence="4 5" id="KW-0732">Signal</keyword>
<evidence type="ECO:0000256" key="2">
    <source>
        <dbReference type="ARBA" id="ARBA00022448"/>
    </source>
</evidence>
<dbReference type="PROSITE" id="PS51257">
    <property type="entry name" value="PROKAR_LIPOPROTEIN"/>
    <property type="match status" value="1"/>
</dbReference>
<evidence type="ECO:0000256" key="1">
    <source>
        <dbReference type="ARBA" id="ARBA00004196"/>
    </source>
</evidence>
<evidence type="ECO:0000313" key="8">
    <source>
        <dbReference type="Proteomes" id="UP000549343"/>
    </source>
</evidence>
<evidence type="ECO:0000256" key="5">
    <source>
        <dbReference type="SAM" id="SignalP"/>
    </source>
</evidence>
<feature type="chain" id="PRO_5038625166" evidence="5">
    <location>
        <begin position="18"/>
        <end position="312"/>
    </location>
</feature>
<dbReference type="Pfam" id="PF01297">
    <property type="entry name" value="ZnuA"/>
    <property type="match status" value="1"/>
</dbReference>
<dbReference type="InterPro" id="IPR050492">
    <property type="entry name" value="Bact_metal-bind_prot9"/>
</dbReference>
<dbReference type="RefSeq" id="WP_184883244.1">
    <property type="nucleotide sequence ID" value="NZ_BAAAHD010000048.1"/>
</dbReference>
<dbReference type="SUPFAM" id="SSF53807">
    <property type="entry name" value="Helical backbone' metal receptor"/>
    <property type="match status" value="1"/>
</dbReference>
<reference evidence="6" key="4">
    <citation type="submission" date="2023-12" db="EMBL/GenBank/DDBJ databases">
        <authorList>
            <person name="Sun Q."/>
            <person name="Inoue M."/>
        </authorList>
    </citation>
    <scope>NUCLEOTIDE SEQUENCE</scope>
    <source>
        <strain evidence="6">JCM 10667</strain>
    </source>
</reference>
<reference evidence="7 8" key="3">
    <citation type="submission" date="2020-08" db="EMBL/GenBank/DDBJ databases">
        <title>Sequencing the genomes of 1000 actinobacteria strains.</title>
        <authorList>
            <person name="Klenk H.-P."/>
        </authorList>
    </citation>
    <scope>NUCLEOTIDE SEQUENCE [LARGE SCALE GENOMIC DNA]</scope>
    <source>
        <strain evidence="7 8">DSM 44772</strain>
    </source>
</reference>
<feature type="signal peptide" evidence="5">
    <location>
        <begin position="1"/>
        <end position="17"/>
    </location>
</feature>
<name>A0A7W7ICL6_9ACTN</name>